<protein>
    <recommendedName>
        <fullName evidence="3">DUF3046 domain-containing protein</fullName>
    </recommendedName>
</protein>
<proteinExistence type="predicted"/>
<sequence>MRRSEFDRAVSEEFGAQAPVLTADLVLSSAGGRTAAQALGAGVPPREVWLALCAETDVPLNRRYGAGRQEPRRR</sequence>
<dbReference type="RefSeq" id="WP_167047529.1">
    <property type="nucleotide sequence ID" value="NZ_JAAOZB010000001.1"/>
</dbReference>
<gene>
    <name evidence="1" type="ORF">FHX48_001520</name>
</gene>
<dbReference type="AlphaFoldDB" id="A0A7W3PLY9"/>
<dbReference type="EMBL" id="JACGWY010000002">
    <property type="protein sequence ID" value="MBA8816447.1"/>
    <property type="molecule type" value="Genomic_DNA"/>
</dbReference>
<accession>A0A7W3PLY9</accession>
<dbReference type="Pfam" id="PF11248">
    <property type="entry name" value="DUF3046"/>
    <property type="match status" value="1"/>
</dbReference>
<dbReference type="InterPro" id="IPR021408">
    <property type="entry name" value="DUF3046"/>
</dbReference>
<evidence type="ECO:0000313" key="1">
    <source>
        <dbReference type="EMBL" id="MBA8816447.1"/>
    </source>
</evidence>
<reference evidence="1 2" key="1">
    <citation type="submission" date="2020-07" db="EMBL/GenBank/DDBJ databases">
        <title>Sequencing the genomes of 1000 actinobacteria strains.</title>
        <authorList>
            <person name="Klenk H.-P."/>
        </authorList>
    </citation>
    <scope>NUCLEOTIDE SEQUENCE [LARGE SCALE GENOMIC DNA]</scope>
    <source>
        <strain evidence="1 2">DSM 27576</strain>
    </source>
</reference>
<organism evidence="1 2">
    <name type="scientific">Microbacterium halimionae</name>
    <dbReference type="NCBI Taxonomy" id="1526413"/>
    <lineage>
        <taxon>Bacteria</taxon>
        <taxon>Bacillati</taxon>
        <taxon>Actinomycetota</taxon>
        <taxon>Actinomycetes</taxon>
        <taxon>Micrococcales</taxon>
        <taxon>Microbacteriaceae</taxon>
        <taxon>Microbacterium</taxon>
    </lineage>
</organism>
<keyword evidence="2" id="KW-1185">Reference proteome</keyword>
<comment type="caution">
    <text evidence="1">The sequence shown here is derived from an EMBL/GenBank/DDBJ whole genome shotgun (WGS) entry which is preliminary data.</text>
</comment>
<name>A0A7W3PLY9_9MICO</name>
<evidence type="ECO:0008006" key="3">
    <source>
        <dbReference type="Google" id="ProtNLM"/>
    </source>
</evidence>
<evidence type="ECO:0000313" key="2">
    <source>
        <dbReference type="Proteomes" id="UP000526083"/>
    </source>
</evidence>
<dbReference type="Proteomes" id="UP000526083">
    <property type="component" value="Unassembled WGS sequence"/>
</dbReference>